<feature type="domain" description="SWIM-type" evidence="3">
    <location>
        <begin position="406"/>
        <end position="454"/>
    </location>
</feature>
<dbReference type="GO" id="GO:0008270">
    <property type="term" value="F:zinc ion binding"/>
    <property type="evidence" value="ECO:0007669"/>
    <property type="project" value="UniProtKB-KW"/>
</dbReference>
<evidence type="ECO:0000259" key="3">
    <source>
        <dbReference type="PROSITE" id="PS50966"/>
    </source>
</evidence>
<sequence>MKCREAIVLEQDFQALIKQSLFDPNFPSTGTPSLLIAENEILSLSTYSKCTDGIFYVMPLIFEVCGENQLYLRSFETGVYQGFIQNNWKTLFNDIITKFKIKHCNIVSIYNTWDVLAAQHRRIETKNSSTSDRNSKIFDQKTQSNKSSIQRNLPVAYSIFKQSFGDNAPGFVFFTRRMAKFTKKNCPNTEFYKMVGLGDSRQWKTELLNYKMSTSITSEKSAILQSLQTFGQIENLPIECQFQIISSLPNYHKWAYRKNTGVKKEQYFAPNGLSPRNLMIQSFDDALEDEDVVISMKKIIFLILKNAFNIKYIPSGSYKKRTKSQNSGKRRTNVDRSFLLEHLGVTEDDFAQTYTASLPSDMYEEFKRAIYLDGTLLWREKSRRLQTVVMNDYNSVSGLIKFNEFVTTTRNVEDNYINIRCTCETFKVLSTTIGSSDWDGESCMHARLLENIIEEFNIDFNESNEHGYSIPQSNMEMGTVVASKIKMSLEAVSQDVILLSSAETIEKFSVRSISSHQFVHIFASNDKTRVYVKCSSGLCMHAHSKKVLLRNLEEGERCDHLEVFKRYIDENWQNHPLMQLRSETPEPNVPSDGEIDSDTDGDQQEDDHSPLIDENPFEKTNGFDSSTGKWSFYSPYARDVNLKREDLEEQFLQHYESSLQALRDKDFKLSFYPKPLLPTCACEVCFSRVYKNVPFCFFDSNY</sequence>
<protein>
    <recommendedName>
        <fullName evidence="3">SWIM-type domain-containing protein</fullName>
    </recommendedName>
</protein>
<keyword evidence="1" id="KW-0479">Metal-binding</keyword>
<dbReference type="PROSITE" id="PS50966">
    <property type="entry name" value="ZF_SWIM"/>
    <property type="match status" value="1"/>
</dbReference>
<feature type="region of interest" description="Disordered" evidence="2">
    <location>
        <begin position="126"/>
        <end position="145"/>
    </location>
</feature>
<name>A0A7M5X7N2_9CNID</name>
<feature type="region of interest" description="Disordered" evidence="2">
    <location>
        <begin position="580"/>
        <end position="623"/>
    </location>
</feature>
<organism evidence="4 5">
    <name type="scientific">Clytia hemisphaerica</name>
    <dbReference type="NCBI Taxonomy" id="252671"/>
    <lineage>
        <taxon>Eukaryota</taxon>
        <taxon>Metazoa</taxon>
        <taxon>Cnidaria</taxon>
        <taxon>Hydrozoa</taxon>
        <taxon>Hydroidolina</taxon>
        <taxon>Leptothecata</taxon>
        <taxon>Obeliida</taxon>
        <taxon>Clytiidae</taxon>
        <taxon>Clytia</taxon>
    </lineage>
</organism>
<dbReference type="InterPro" id="IPR007527">
    <property type="entry name" value="Znf_SWIM"/>
</dbReference>
<keyword evidence="1" id="KW-0862">Zinc</keyword>
<keyword evidence="1" id="KW-0863">Zinc-finger</keyword>
<dbReference type="OrthoDB" id="6036655at2759"/>
<evidence type="ECO:0000256" key="2">
    <source>
        <dbReference type="SAM" id="MobiDB-lite"/>
    </source>
</evidence>
<dbReference type="EnsemblMetazoa" id="CLYHEMT019210.1">
    <property type="protein sequence ID" value="CLYHEMP019210.1"/>
    <property type="gene ID" value="CLYHEMG019210"/>
</dbReference>
<accession>A0A7M5X7N2</accession>
<proteinExistence type="predicted"/>
<dbReference type="AlphaFoldDB" id="A0A7M5X7N2"/>
<keyword evidence="5" id="KW-1185">Reference proteome</keyword>
<evidence type="ECO:0000313" key="5">
    <source>
        <dbReference type="Proteomes" id="UP000594262"/>
    </source>
</evidence>
<dbReference type="Proteomes" id="UP000594262">
    <property type="component" value="Unplaced"/>
</dbReference>
<reference evidence="4" key="1">
    <citation type="submission" date="2021-01" db="UniProtKB">
        <authorList>
            <consortium name="EnsemblMetazoa"/>
        </authorList>
    </citation>
    <scope>IDENTIFICATION</scope>
</reference>
<evidence type="ECO:0000313" key="4">
    <source>
        <dbReference type="EnsemblMetazoa" id="CLYHEMP019210.1"/>
    </source>
</evidence>
<evidence type="ECO:0000256" key="1">
    <source>
        <dbReference type="PROSITE-ProRule" id="PRU00325"/>
    </source>
</evidence>
<feature type="compositionally biased region" description="Acidic residues" evidence="2">
    <location>
        <begin position="593"/>
        <end position="605"/>
    </location>
</feature>